<evidence type="ECO:0000313" key="14">
    <source>
        <dbReference type="EMBL" id="NWX94485.1"/>
    </source>
</evidence>
<evidence type="ECO:0000256" key="6">
    <source>
        <dbReference type="ARBA" id="ARBA00023212"/>
    </source>
</evidence>
<feature type="non-terminal residue" evidence="14">
    <location>
        <position position="168"/>
    </location>
</feature>
<proteinExistence type="inferred from homology"/>
<dbReference type="GO" id="GO:0060285">
    <property type="term" value="P:cilium-dependent cell motility"/>
    <property type="evidence" value="ECO:0007669"/>
    <property type="project" value="TreeGrafter"/>
</dbReference>
<evidence type="ECO:0000256" key="5">
    <source>
        <dbReference type="ARBA" id="ARBA00023069"/>
    </source>
</evidence>
<dbReference type="GO" id="GO:0005858">
    <property type="term" value="C:axonemal dynein complex"/>
    <property type="evidence" value="ECO:0007669"/>
    <property type="project" value="InterPro"/>
</dbReference>
<feature type="non-terminal residue" evidence="14">
    <location>
        <position position="1"/>
    </location>
</feature>
<evidence type="ECO:0000256" key="8">
    <source>
        <dbReference type="ARBA" id="ARBA00037841"/>
    </source>
</evidence>
<keyword evidence="3" id="KW-0282">Flagellum</keyword>
<evidence type="ECO:0000256" key="1">
    <source>
        <dbReference type="ARBA" id="ARBA00004611"/>
    </source>
</evidence>
<keyword evidence="5" id="KW-0969">Cilium</keyword>
<evidence type="ECO:0000259" key="13">
    <source>
        <dbReference type="Pfam" id="PF14772"/>
    </source>
</evidence>
<comment type="subcellular location">
    <subcellularLocation>
        <location evidence="1">Cytoplasm</location>
        <location evidence="1">Cytoskeleton</location>
        <location evidence="1">Flagellum axoneme</location>
    </subcellularLocation>
    <subcellularLocation>
        <location evidence="8">Cytoplasm</location>
        <location evidence="8">Cytoskeleton</location>
        <location evidence="8">Flagellum basal body</location>
    </subcellularLocation>
</comment>
<dbReference type="EMBL" id="VZSG01002405">
    <property type="protein sequence ID" value="NWX94485.1"/>
    <property type="molecule type" value="Genomic_DNA"/>
</dbReference>
<evidence type="ECO:0000256" key="9">
    <source>
        <dbReference type="ARBA" id="ARBA00038424"/>
    </source>
</evidence>
<gene>
    <name evidence="14" type="primary">Ccdc65_0</name>
    <name evidence="14" type="ORF">NOTPEN_R11068</name>
</gene>
<keyword evidence="15" id="KW-1185">Reference proteome</keyword>
<evidence type="ECO:0000256" key="11">
    <source>
        <dbReference type="ARBA" id="ARBA00041517"/>
    </source>
</evidence>
<dbReference type="InterPro" id="IPR039505">
    <property type="entry name" value="DRC1/2_N"/>
</dbReference>
<organism evidence="14 15">
    <name type="scientific">Nothoprocta pentlandii</name>
    <dbReference type="NCBI Taxonomy" id="2585814"/>
    <lineage>
        <taxon>Eukaryota</taxon>
        <taxon>Metazoa</taxon>
        <taxon>Chordata</taxon>
        <taxon>Craniata</taxon>
        <taxon>Vertebrata</taxon>
        <taxon>Euteleostomi</taxon>
        <taxon>Archelosauria</taxon>
        <taxon>Archosauria</taxon>
        <taxon>Dinosauria</taxon>
        <taxon>Saurischia</taxon>
        <taxon>Theropoda</taxon>
        <taxon>Coelurosauria</taxon>
        <taxon>Aves</taxon>
        <taxon>Palaeognathae</taxon>
        <taxon>Tinamiformes</taxon>
        <taxon>Tinamidae</taxon>
        <taxon>Nothoprocta</taxon>
    </lineage>
</organism>
<comment type="similarity">
    <text evidence="9">Belongs to the DRC2 family.</text>
</comment>
<keyword evidence="2" id="KW-0963">Cytoplasm</keyword>
<evidence type="ECO:0000256" key="3">
    <source>
        <dbReference type="ARBA" id="ARBA00022846"/>
    </source>
</evidence>
<keyword evidence="7" id="KW-0966">Cell projection</keyword>
<keyword evidence="4" id="KW-0175">Coiled coil</keyword>
<evidence type="ECO:0000313" key="15">
    <source>
        <dbReference type="Proteomes" id="UP000538817"/>
    </source>
</evidence>
<dbReference type="Proteomes" id="UP000538817">
    <property type="component" value="Unassembled WGS sequence"/>
</dbReference>
<name>A0A7K7AE88_9AVES</name>
<comment type="function">
    <text evidence="12">Component of the nexin-dynein regulatory complex (N-DRC), a key regulator of ciliary/flagellar motility which maintains the alignment and integrity of the distal axoneme and regulates microtubule sliding in motile axonemes. Plays a critical role in the assembly of N-DRC and also stabilizes the assembly of multiple inner dynein arms and radial spokes. Coassembles with DRC1 to form a central scaffold needed for assembly of the N-DRC and its attachment to the outer doublet microtubules.</text>
</comment>
<dbReference type="AlphaFoldDB" id="A0A7K7AE88"/>
<comment type="caution">
    <text evidence="14">The sequence shown here is derived from an EMBL/GenBank/DDBJ whole genome shotgun (WGS) entry which is preliminary data.</text>
</comment>
<evidence type="ECO:0000256" key="4">
    <source>
        <dbReference type="ARBA" id="ARBA00023054"/>
    </source>
</evidence>
<sequence>MPRKRRLRPPAPLPEEERLLLLQAQALAEEEAAKKKSEMLTQFLKDKLTKEEQSSALNLSKINTQWRAVLRAAKARELRADLEILSQTFARVADCKDSVIQSLARELAEAEAQHGRALCSHLHNVDRLLELQRCRLRYLREDYDAELLALQRDFELERCAGDRAGPPG</sequence>
<dbReference type="GO" id="GO:0070286">
    <property type="term" value="P:axonemal dynein complex assembly"/>
    <property type="evidence" value="ECO:0007669"/>
    <property type="project" value="InterPro"/>
</dbReference>
<evidence type="ECO:0000256" key="7">
    <source>
        <dbReference type="ARBA" id="ARBA00023273"/>
    </source>
</evidence>
<evidence type="ECO:0000256" key="10">
    <source>
        <dbReference type="ARBA" id="ARBA00040899"/>
    </source>
</evidence>
<dbReference type="PANTHER" id="PTHR21625">
    <property type="entry name" value="NYD-SP28 PROTEIN"/>
    <property type="match status" value="1"/>
</dbReference>
<feature type="domain" description="Dynein regulatory complex protein 1/2 N-terminal" evidence="13">
    <location>
        <begin position="25"/>
        <end position="125"/>
    </location>
</feature>
<evidence type="ECO:0000256" key="2">
    <source>
        <dbReference type="ARBA" id="ARBA00022490"/>
    </source>
</evidence>
<dbReference type="PANTHER" id="PTHR21625:SF0">
    <property type="entry name" value="DYNEIN REGULATORY COMPLEX SUBUNIT 2"/>
    <property type="match status" value="1"/>
</dbReference>
<dbReference type="GO" id="GO:0003352">
    <property type="term" value="P:regulation of cilium movement"/>
    <property type="evidence" value="ECO:0007669"/>
    <property type="project" value="TreeGrafter"/>
</dbReference>
<reference evidence="14 15" key="1">
    <citation type="submission" date="2019-09" db="EMBL/GenBank/DDBJ databases">
        <title>Bird 10,000 Genomes (B10K) Project - Family phase.</title>
        <authorList>
            <person name="Zhang G."/>
        </authorList>
    </citation>
    <scope>NUCLEOTIDE SEQUENCE [LARGE SCALE GENOMIC DNA]</scope>
    <source>
        <strain evidence="14">B10K-MSB-04</strain>
    </source>
</reference>
<evidence type="ECO:0000256" key="12">
    <source>
        <dbReference type="ARBA" id="ARBA00045865"/>
    </source>
</evidence>
<protein>
    <recommendedName>
        <fullName evidence="10">Dynein regulatory complex subunit 2</fullName>
    </recommendedName>
    <alternativeName>
        <fullName evidence="11">Coiled-coil domain-containing protein 65</fullName>
    </alternativeName>
</protein>
<dbReference type="Pfam" id="PF14772">
    <property type="entry name" value="NYD-SP28"/>
    <property type="match status" value="1"/>
</dbReference>
<accession>A0A7K7AE88</accession>
<dbReference type="InterPro" id="IPR039750">
    <property type="entry name" value="DRC1/DRC2"/>
</dbReference>
<keyword evidence="6" id="KW-0206">Cytoskeleton</keyword>